<keyword evidence="5" id="KW-0732">Signal</keyword>
<evidence type="ECO:0000259" key="6">
    <source>
        <dbReference type="PROSITE" id="PS51362"/>
    </source>
</evidence>
<evidence type="ECO:0000256" key="1">
    <source>
        <dbReference type="ARBA" id="ARBA00004613"/>
    </source>
</evidence>
<comment type="subcellular location">
    <subcellularLocation>
        <location evidence="1">Secreted</location>
    </subcellularLocation>
</comment>
<dbReference type="CDD" id="cd19379">
    <property type="entry name" value="TGF_beta_GSDF"/>
    <property type="match status" value="1"/>
</dbReference>
<evidence type="ECO:0000313" key="7">
    <source>
        <dbReference type="Proteomes" id="UP000515152"/>
    </source>
</evidence>
<dbReference type="KEGG" id="char:105889767"/>
<reference evidence="8" key="1">
    <citation type="submission" date="2025-08" db="UniProtKB">
        <authorList>
            <consortium name="RefSeq"/>
        </authorList>
    </citation>
    <scope>IDENTIFICATION</scope>
</reference>
<protein>
    <submittedName>
        <fullName evidence="8">Inhibin alpha chain-like</fullName>
    </submittedName>
</protein>
<dbReference type="GO" id="GO:0008083">
    <property type="term" value="F:growth factor activity"/>
    <property type="evidence" value="ECO:0007669"/>
    <property type="project" value="UniProtKB-KW"/>
</dbReference>
<dbReference type="InterPro" id="IPR001839">
    <property type="entry name" value="TGF-b_C"/>
</dbReference>
<feature type="domain" description="TGF-beta family profile" evidence="6">
    <location>
        <begin position="93"/>
        <end position="208"/>
    </location>
</feature>
<evidence type="ECO:0000256" key="5">
    <source>
        <dbReference type="SAM" id="SignalP"/>
    </source>
</evidence>
<dbReference type="SMART" id="SM00204">
    <property type="entry name" value="TGFB"/>
    <property type="match status" value="1"/>
</dbReference>
<evidence type="ECO:0000256" key="2">
    <source>
        <dbReference type="ARBA" id="ARBA00022525"/>
    </source>
</evidence>
<dbReference type="AlphaFoldDB" id="A0A6P3VGL3"/>
<keyword evidence="3" id="KW-0339">Growth factor</keyword>
<dbReference type="InterPro" id="IPR029034">
    <property type="entry name" value="Cystine-knot_cytokine"/>
</dbReference>
<dbReference type="PROSITE" id="PS51362">
    <property type="entry name" value="TGF_BETA_2"/>
    <property type="match status" value="1"/>
</dbReference>
<dbReference type="GO" id="GO:0005576">
    <property type="term" value="C:extracellular region"/>
    <property type="evidence" value="ECO:0007669"/>
    <property type="project" value="UniProtKB-SubCell"/>
</dbReference>
<name>A0A6P3VGL3_CLUHA</name>
<feature type="region of interest" description="Disordered" evidence="4">
    <location>
        <begin position="88"/>
        <end position="107"/>
    </location>
</feature>
<comment type="similarity">
    <text evidence="3">Belongs to the TGF-beta family.</text>
</comment>
<gene>
    <name evidence="8" type="primary">LOC105889767</name>
</gene>
<dbReference type="OrthoDB" id="8997642at2759"/>
<dbReference type="RefSeq" id="XP_012671149.2">
    <property type="nucleotide sequence ID" value="XM_012815695.3"/>
</dbReference>
<evidence type="ECO:0000313" key="8">
    <source>
        <dbReference type="RefSeq" id="XP_012671149.2"/>
    </source>
</evidence>
<dbReference type="GeneID" id="105889767"/>
<organism evidence="7 8">
    <name type="scientific">Clupea harengus</name>
    <name type="common">Atlantic herring</name>
    <dbReference type="NCBI Taxonomy" id="7950"/>
    <lineage>
        <taxon>Eukaryota</taxon>
        <taxon>Metazoa</taxon>
        <taxon>Chordata</taxon>
        <taxon>Craniata</taxon>
        <taxon>Vertebrata</taxon>
        <taxon>Euteleostomi</taxon>
        <taxon>Actinopterygii</taxon>
        <taxon>Neopterygii</taxon>
        <taxon>Teleostei</taxon>
        <taxon>Clupei</taxon>
        <taxon>Clupeiformes</taxon>
        <taxon>Clupeoidei</taxon>
        <taxon>Clupeidae</taxon>
        <taxon>Clupea</taxon>
    </lineage>
</organism>
<feature type="signal peptide" evidence="5">
    <location>
        <begin position="1"/>
        <end position="19"/>
    </location>
</feature>
<evidence type="ECO:0000256" key="3">
    <source>
        <dbReference type="RuleBase" id="RU000354"/>
    </source>
</evidence>
<dbReference type="SUPFAM" id="SSF57501">
    <property type="entry name" value="Cystine-knot cytokines"/>
    <property type="match status" value="1"/>
</dbReference>
<dbReference type="Pfam" id="PF00019">
    <property type="entry name" value="TGF_beta"/>
    <property type="match status" value="1"/>
</dbReference>
<dbReference type="Proteomes" id="UP000515152">
    <property type="component" value="Chromosome 12"/>
</dbReference>
<evidence type="ECO:0000256" key="4">
    <source>
        <dbReference type="SAM" id="MobiDB-lite"/>
    </source>
</evidence>
<sequence>MSVVLIVLVVVLASPLGGTFVLQLSEKEATDPAIPASSVQRTSRCHGEPLQAIRKSILQGLNLQQEPRLQGTGMAELREQWKAALKASGHSGHPIQSPPHMTGNEQYSEAPATDLQCCKLSSQIFITDLGWENWVIYPESFTFARCSACSPQPKPSEPLCPSTPATGTSSQVPCCHPVAHDLVPFFYLDESNTLVISSVSLTRQCGCGPGSDPQPPQL</sequence>
<accession>A0A6P3VGL3</accession>
<proteinExistence type="inferred from homology"/>
<feature type="chain" id="PRO_5028454601" evidence="5">
    <location>
        <begin position="20"/>
        <end position="218"/>
    </location>
</feature>
<keyword evidence="2" id="KW-0964">Secreted</keyword>
<dbReference type="Gene3D" id="2.10.90.10">
    <property type="entry name" value="Cystine-knot cytokines"/>
    <property type="match status" value="1"/>
</dbReference>
<keyword evidence="7" id="KW-1185">Reference proteome</keyword>